<name>H3B594_LATCH</name>
<dbReference type="InterPro" id="IPR027012">
    <property type="entry name" value="Enkurin_dom"/>
</dbReference>
<dbReference type="STRING" id="7897.ENSLACP00000017065"/>
<organism evidence="8 9">
    <name type="scientific">Latimeria chalumnae</name>
    <name type="common">Coelacanth</name>
    <dbReference type="NCBI Taxonomy" id="7897"/>
    <lineage>
        <taxon>Eukaryota</taxon>
        <taxon>Metazoa</taxon>
        <taxon>Chordata</taxon>
        <taxon>Craniata</taxon>
        <taxon>Vertebrata</taxon>
        <taxon>Euteleostomi</taxon>
        <taxon>Coelacanthiformes</taxon>
        <taxon>Coelacanthidae</taxon>
        <taxon>Latimeria</taxon>
    </lineage>
</organism>
<evidence type="ECO:0000256" key="4">
    <source>
        <dbReference type="ARBA" id="ARBA00023212"/>
    </source>
</evidence>
<evidence type="ECO:0000256" key="6">
    <source>
        <dbReference type="SAM" id="MobiDB-lite"/>
    </source>
</evidence>
<reference evidence="8" key="2">
    <citation type="submission" date="2025-05" db="UniProtKB">
        <authorList>
            <consortium name="Ensembl"/>
        </authorList>
    </citation>
    <scope>IDENTIFICATION</scope>
</reference>
<reference evidence="9" key="1">
    <citation type="submission" date="2011-08" db="EMBL/GenBank/DDBJ databases">
        <title>The draft genome of Latimeria chalumnae.</title>
        <authorList>
            <person name="Di Palma F."/>
            <person name="Alfoldi J."/>
            <person name="Johnson J."/>
            <person name="Berlin A."/>
            <person name="Gnerre S."/>
            <person name="Jaffe D."/>
            <person name="MacCallum I."/>
            <person name="Young S."/>
            <person name="Walker B.J."/>
            <person name="Lander E."/>
            <person name="Lindblad-Toh K."/>
        </authorList>
    </citation>
    <scope>NUCLEOTIDE SEQUENCE [LARGE SCALE GENOMIC DNA]</scope>
    <source>
        <strain evidence="9">Wild caught</strain>
    </source>
</reference>
<accession>H3B594</accession>
<dbReference type="Proteomes" id="UP000008672">
    <property type="component" value="Unassembled WGS sequence"/>
</dbReference>
<dbReference type="GO" id="GO:0005929">
    <property type="term" value="C:cilium"/>
    <property type="evidence" value="ECO:0007669"/>
    <property type="project" value="UniProtKB-SubCell"/>
</dbReference>
<dbReference type="Bgee" id="ENSLACG00000015037">
    <property type="expression patterns" value="Expressed in chordate pharynx and 6 other cell types or tissues"/>
</dbReference>
<dbReference type="Ensembl" id="ENSLACT00000017190.1">
    <property type="protein sequence ID" value="ENSLACP00000017065.1"/>
    <property type="gene ID" value="ENSLACG00000015037.2"/>
</dbReference>
<dbReference type="GO" id="GO:0005881">
    <property type="term" value="C:cytoplasmic microtubule"/>
    <property type="evidence" value="ECO:0007669"/>
    <property type="project" value="TreeGrafter"/>
</dbReference>
<dbReference type="PANTHER" id="PTHR21490:SF2">
    <property type="entry name" value="ENKURIN DOMAIN-CONTAINING PROTEIN 1"/>
    <property type="match status" value="1"/>
</dbReference>
<dbReference type="Ensembl" id="ENSLACT00000025929.1">
    <property type="protein sequence ID" value="ENSLACP00000023402.1"/>
    <property type="gene ID" value="ENSLACG00000015037.2"/>
</dbReference>
<dbReference type="Pfam" id="PF13864">
    <property type="entry name" value="Enkurin"/>
    <property type="match status" value="1"/>
</dbReference>
<dbReference type="PANTHER" id="PTHR21490">
    <property type="entry name" value="ENKURIN-RELATED"/>
    <property type="match status" value="1"/>
</dbReference>
<evidence type="ECO:0000313" key="9">
    <source>
        <dbReference type="Proteomes" id="UP000008672"/>
    </source>
</evidence>
<feature type="compositionally biased region" description="Basic and acidic residues" evidence="6">
    <location>
        <begin position="103"/>
        <end position="136"/>
    </location>
</feature>
<dbReference type="OrthoDB" id="10264920at2759"/>
<dbReference type="PROSITE" id="PS51665">
    <property type="entry name" value="ENKURIN"/>
    <property type="match status" value="1"/>
</dbReference>
<feature type="region of interest" description="Disordered" evidence="6">
    <location>
        <begin position="180"/>
        <end position="210"/>
    </location>
</feature>
<feature type="domain" description="Enkurin" evidence="7">
    <location>
        <begin position="274"/>
        <end position="366"/>
    </location>
</feature>
<evidence type="ECO:0000313" key="8">
    <source>
        <dbReference type="Ensembl" id="ENSLACP00000017065.1"/>
    </source>
</evidence>
<dbReference type="EMBL" id="AFYH01094472">
    <property type="status" value="NOT_ANNOTATED_CDS"/>
    <property type="molecule type" value="Genomic_DNA"/>
</dbReference>
<keyword evidence="9" id="KW-1185">Reference proteome</keyword>
<dbReference type="GeneTree" id="ENSGT00940000153866"/>
<feature type="compositionally biased region" description="Basic and acidic residues" evidence="6">
    <location>
        <begin position="280"/>
        <end position="291"/>
    </location>
</feature>
<dbReference type="HOGENOM" id="CLU_068901_0_0_1"/>
<feature type="region of interest" description="Disordered" evidence="6">
    <location>
        <begin position="51"/>
        <end position="136"/>
    </location>
</feature>
<protein>
    <submittedName>
        <fullName evidence="8">Enkurin domain containing 1</fullName>
    </submittedName>
</protein>
<keyword evidence="5" id="KW-0966">Cell projection</keyword>
<dbReference type="InterPro" id="IPR052102">
    <property type="entry name" value="Enkurin_domain-protein"/>
</dbReference>
<proteinExistence type="predicted"/>
<evidence type="ECO:0000256" key="3">
    <source>
        <dbReference type="ARBA" id="ARBA00022490"/>
    </source>
</evidence>
<dbReference type="GeneID" id="102357174"/>
<evidence type="ECO:0000256" key="1">
    <source>
        <dbReference type="ARBA" id="ARBA00004138"/>
    </source>
</evidence>
<dbReference type="KEGG" id="lcm:102357174"/>
<sequence>MSEGPSKISGPIPPDPTLFPEYYKRPASARGRLEGNTLKLDFLSGPLAPDPTLYPTCYSARPAQPPPRVRPNAKEYLDKGQKGSVGVLLQLEGISLQRNSPPKRRDPKDHEKENVRRMREIQKKCKEKELEREHNRPMPVKALWKSQKYECVESKVMTKLQESSPSKKLEFQNFLKAHSRCGTGLPPRRSLSPTPSKTTAPVRLDKPVSGNSTELQIKGVNVDFVSYNARNAKRTSLQRSRSLQSLTEVLERKQKDQEEYNTKQKGQIPQYLLERKDQWRREAEERQRKIPDPSMPPGHTMMPECERQETLNSMKQTQQQLIKQLLMMPVRADTLSAQNCRTELEKKLSEIEEAIKIFSRPKVFIKVDS</sequence>
<evidence type="ECO:0000256" key="5">
    <source>
        <dbReference type="ARBA" id="ARBA00023273"/>
    </source>
</evidence>
<dbReference type="RefSeq" id="XP_005998648.1">
    <property type="nucleotide sequence ID" value="XM_005998586.3"/>
</dbReference>
<dbReference type="eggNOG" id="ENOG502QU1P">
    <property type="taxonomic scope" value="Eukaryota"/>
</dbReference>
<comment type="subcellular location">
    <subcellularLocation>
        <location evidence="1">Cell projection</location>
        <location evidence="1">Cilium</location>
    </subcellularLocation>
    <subcellularLocation>
        <location evidence="2">Cytoplasm</location>
        <location evidence="2">Cytoskeleton</location>
    </subcellularLocation>
</comment>
<evidence type="ECO:0000256" key="2">
    <source>
        <dbReference type="ARBA" id="ARBA00004245"/>
    </source>
</evidence>
<dbReference type="CTD" id="84080"/>
<feature type="compositionally biased region" description="Low complexity" evidence="6">
    <location>
        <begin position="185"/>
        <end position="199"/>
    </location>
</feature>
<dbReference type="AlphaFoldDB" id="H3B594"/>
<dbReference type="RefSeq" id="XP_005998647.1">
    <property type="nucleotide sequence ID" value="XM_005998585.3"/>
</dbReference>
<feature type="region of interest" description="Disordered" evidence="6">
    <location>
        <begin position="1"/>
        <end position="23"/>
    </location>
</feature>
<evidence type="ECO:0000259" key="7">
    <source>
        <dbReference type="PROSITE" id="PS51665"/>
    </source>
</evidence>
<keyword evidence="4" id="KW-0206">Cytoskeleton</keyword>
<feature type="compositionally biased region" description="Basic and acidic residues" evidence="6">
    <location>
        <begin position="72"/>
        <end position="81"/>
    </location>
</feature>
<dbReference type="OMA" id="DHWRKEA"/>
<gene>
    <name evidence="8" type="primary">ENKD1</name>
</gene>
<feature type="region of interest" description="Disordered" evidence="6">
    <location>
        <begin position="280"/>
        <end position="300"/>
    </location>
</feature>
<keyword evidence="3" id="KW-0963">Cytoplasm</keyword>